<feature type="compositionally biased region" description="Basic and acidic residues" evidence="5">
    <location>
        <begin position="10"/>
        <end position="21"/>
    </location>
</feature>
<dbReference type="GO" id="GO:0015074">
    <property type="term" value="P:DNA integration"/>
    <property type="evidence" value="ECO:0007669"/>
    <property type="project" value="InterPro"/>
</dbReference>
<dbReference type="EMBL" id="JAYKXH010000001">
    <property type="protein sequence ID" value="KAK7176165.1"/>
    <property type="molecule type" value="Genomic_DNA"/>
</dbReference>
<feature type="region of interest" description="Disordered" evidence="5">
    <location>
        <begin position="1"/>
        <end position="21"/>
    </location>
</feature>
<comment type="caution">
    <text evidence="7">The sequence shown here is derived from an EMBL/GenBank/DDBJ whole genome shotgun (WGS) entry which is preliminary data.</text>
</comment>
<keyword evidence="3" id="KW-0832">Ubl conjugation</keyword>
<protein>
    <recommendedName>
        <fullName evidence="6">ZMYM2-like/QRICH1 C-terminal domain-containing protein</fullName>
    </recommendedName>
</protein>
<evidence type="ECO:0000256" key="1">
    <source>
        <dbReference type="ARBA" id="ARBA00022499"/>
    </source>
</evidence>
<keyword evidence="2" id="KW-0597">Phosphoprotein</keyword>
<gene>
    <name evidence="7" type="ORF">R3I93_000431</name>
</gene>
<evidence type="ECO:0000256" key="4">
    <source>
        <dbReference type="ARBA" id="ARBA00023172"/>
    </source>
</evidence>
<dbReference type="InterPro" id="IPR021893">
    <property type="entry name" value="ZMYM2-like_C"/>
</dbReference>
<sequence length="235" mass="26688">MPSLKRYRKNGKDTSVHHPRITESDLEKIRNAPALSPITPTGLVRKVWFDIQLCFARRGTEGNRNLSKESFVLRQDENGKEYLTLAHNPETKNHKDPTASDRENLRGFMFASPGDPLCPVDSFKKYLSKCPENAGVFYLHPRRIPLCKLESTEVWFTREPMGLNYLGNILKSICEEAEGISQMYTNHSLRSTAVGRLSDAGLESRQIMSVTGHRCEASLRSYWAPSLSVREEGME</sequence>
<keyword evidence="8" id="KW-1185">Reference proteome</keyword>
<keyword evidence="1" id="KW-1017">Isopeptide bond</keyword>
<evidence type="ECO:0000313" key="8">
    <source>
        <dbReference type="Proteomes" id="UP001364617"/>
    </source>
</evidence>
<dbReference type="Proteomes" id="UP001364617">
    <property type="component" value="Unassembled WGS sequence"/>
</dbReference>
<dbReference type="InterPro" id="IPR052787">
    <property type="entry name" value="MAVS"/>
</dbReference>
<dbReference type="PANTHER" id="PTHR21446">
    <property type="entry name" value="DUF3504 DOMAIN-CONTAINING PROTEIN"/>
    <property type="match status" value="1"/>
</dbReference>
<dbReference type="GO" id="GO:0003677">
    <property type="term" value="F:DNA binding"/>
    <property type="evidence" value="ECO:0007669"/>
    <property type="project" value="InterPro"/>
</dbReference>
<evidence type="ECO:0000256" key="3">
    <source>
        <dbReference type="ARBA" id="ARBA00022843"/>
    </source>
</evidence>
<evidence type="ECO:0000256" key="2">
    <source>
        <dbReference type="ARBA" id="ARBA00022553"/>
    </source>
</evidence>
<keyword evidence="4" id="KW-0233">DNA recombination</keyword>
<dbReference type="PANTHER" id="PTHR21446:SF12">
    <property type="entry name" value="POTASSIUM CHANNEL TETRAMERIZATION DOMAIN CONTAINING 1"/>
    <property type="match status" value="1"/>
</dbReference>
<evidence type="ECO:0000313" key="7">
    <source>
        <dbReference type="EMBL" id="KAK7176165.1"/>
    </source>
</evidence>
<feature type="domain" description="ZMYM2-like/QRICH1 C-terminal" evidence="6">
    <location>
        <begin position="31"/>
        <end position="174"/>
    </location>
</feature>
<dbReference type="AlphaFoldDB" id="A0AAN9HFA1"/>
<reference evidence="7 8" key="1">
    <citation type="submission" date="2024-02" db="EMBL/GenBank/DDBJ databases">
        <title>Chromosome-level genome assembly of the Eurasian Minnow (Phoxinus phoxinus).</title>
        <authorList>
            <person name="Oriowo T.O."/>
            <person name="Martin S."/>
            <person name="Stange M."/>
            <person name="Chrysostomakis Y."/>
            <person name="Brown T."/>
            <person name="Winkler S."/>
            <person name="Kukowka S."/>
            <person name="Myers E.W."/>
            <person name="Bohne A."/>
        </authorList>
    </citation>
    <scope>NUCLEOTIDE SEQUENCE [LARGE SCALE GENOMIC DNA]</scope>
    <source>
        <strain evidence="7">ZFMK-TIS-60720</strain>
        <tissue evidence="7">Whole Organism</tissue>
    </source>
</reference>
<dbReference type="InterPro" id="IPR011010">
    <property type="entry name" value="DNA_brk_join_enz"/>
</dbReference>
<evidence type="ECO:0000259" key="6">
    <source>
        <dbReference type="Pfam" id="PF12012"/>
    </source>
</evidence>
<dbReference type="InterPro" id="IPR013762">
    <property type="entry name" value="Integrase-like_cat_sf"/>
</dbReference>
<name>A0AAN9HFA1_9TELE</name>
<proteinExistence type="predicted"/>
<dbReference type="Gene3D" id="1.10.443.10">
    <property type="entry name" value="Intergrase catalytic core"/>
    <property type="match status" value="1"/>
</dbReference>
<organism evidence="7 8">
    <name type="scientific">Phoxinus phoxinus</name>
    <name type="common">Eurasian minnow</name>
    <dbReference type="NCBI Taxonomy" id="58324"/>
    <lineage>
        <taxon>Eukaryota</taxon>
        <taxon>Metazoa</taxon>
        <taxon>Chordata</taxon>
        <taxon>Craniata</taxon>
        <taxon>Vertebrata</taxon>
        <taxon>Euteleostomi</taxon>
        <taxon>Actinopterygii</taxon>
        <taxon>Neopterygii</taxon>
        <taxon>Teleostei</taxon>
        <taxon>Ostariophysi</taxon>
        <taxon>Cypriniformes</taxon>
        <taxon>Leuciscidae</taxon>
        <taxon>Phoxininae</taxon>
        <taxon>Phoxinus</taxon>
    </lineage>
</organism>
<dbReference type="SUPFAM" id="SSF56349">
    <property type="entry name" value="DNA breaking-rejoining enzymes"/>
    <property type="match status" value="1"/>
</dbReference>
<dbReference type="Pfam" id="PF12012">
    <property type="entry name" value="DUF3504"/>
    <property type="match status" value="1"/>
</dbReference>
<evidence type="ECO:0000256" key="5">
    <source>
        <dbReference type="SAM" id="MobiDB-lite"/>
    </source>
</evidence>
<accession>A0AAN9HFA1</accession>
<dbReference type="GO" id="GO:0006310">
    <property type="term" value="P:DNA recombination"/>
    <property type="evidence" value="ECO:0007669"/>
    <property type="project" value="UniProtKB-KW"/>
</dbReference>